<dbReference type="Proteomes" id="UP001458880">
    <property type="component" value="Unassembled WGS sequence"/>
</dbReference>
<proteinExistence type="predicted"/>
<name>A0AAW1N7B9_POPJA</name>
<dbReference type="AlphaFoldDB" id="A0AAW1N7B9"/>
<keyword evidence="2" id="KW-1185">Reference proteome</keyword>
<evidence type="ECO:0000313" key="2">
    <source>
        <dbReference type="Proteomes" id="UP001458880"/>
    </source>
</evidence>
<accession>A0AAW1N7B9</accession>
<evidence type="ECO:0000313" key="1">
    <source>
        <dbReference type="EMBL" id="KAK9754349.1"/>
    </source>
</evidence>
<reference evidence="1 2" key="1">
    <citation type="journal article" date="2024" name="BMC Genomics">
        <title>De novo assembly and annotation of Popillia japonica's genome with initial clues to its potential as an invasive pest.</title>
        <authorList>
            <person name="Cucini C."/>
            <person name="Boschi S."/>
            <person name="Funari R."/>
            <person name="Cardaioli E."/>
            <person name="Iannotti N."/>
            <person name="Marturano G."/>
            <person name="Paoli F."/>
            <person name="Bruttini M."/>
            <person name="Carapelli A."/>
            <person name="Frati F."/>
            <person name="Nardi F."/>
        </authorList>
    </citation>
    <scope>NUCLEOTIDE SEQUENCE [LARGE SCALE GENOMIC DNA]</scope>
    <source>
        <strain evidence="1">DMR45628</strain>
    </source>
</reference>
<comment type="caution">
    <text evidence="1">The sequence shown here is derived from an EMBL/GenBank/DDBJ whole genome shotgun (WGS) entry which is preliminary data.</text>
</comment>
<dbReference type="EMBL" id="JASPKY010000008">
    <property type="protein sequence ID" value="KAK9754349.1"/>
    <property type="molecule type" value="Genomic_DNA"/>
</dbReference>
<gene>
    <name evidence="1" type="ORF">QE152_g1366</name>
</gene>
<organism evidence="1 2">
    <name type="scientific">Popillia japonica</name>
    <name type="common">Japanese beetle</name>
    <dbReference type="NCBI Taxonomy" id="7064"/>
    <lineage>
        <taxon>Eukaryota</taxon>
        <taxon>Metazoa</taxon>
        <taxon>Ecdysozoa</taxon>
        <taxon>Arthropoda</taxon>
        <taxon>Hexapoda</taxon>
        <taxon>Insecta</taxon>
        <taxon>Pterygota</taxon>
        <taxon>Neoptera</taxon>
        <taxon>Endopterygota</taxon>
        <taxon>Coleoptera</taxon>
        <taxon>Polyphaga</taxon>
        <taxon>Scarabaeiformia</taxon>
        <taxon>Scarabaeidae</taxon>
        <taxon>Rutelinae</taxon>
        <taxon>Popillia</taxon>
    </lineage>
</organism>
<protein>
    <submittedName>
        <fullName evidence="1">Uncharacterized protein</fullName>
    </submittedName>
</protein>
<sequence>MSSTDDITRLRRKRGGIKKRLTDFQRYIQKIEVRLEKIKGLYDEFFVLQDEIEVESEEADDTEAQAFESNYFSAVSSAQVLIDDIKAVLKQDVMINPITSNIQGNLAGIMNHASTTGVKLPTMQLPKFNGKYTGWLEFRDAFDSLINKSEIYRVVGI</sequence>